<reference evidence="32" key="4">
    <citation type="journal article" date="2018" name="Nat. Plants">
        <title>Whole-genome landscape of Medicago truncatula symbiotic genes.</title>
        <authorList>
            <person name="Pecrix Y."/>
            <person name="Staton S.E."/>
            <person name="Sallet E."/>
            <person name="Lelandais-Briere C."/>
            <person name="Moreau S."/>
            <person name="Carrere S."/>
            <person name="Blein T."/>
            <person name="Jardinaud M.F."/>
            <person name="Latrasse D."/>
            <person name="Zouine M."/>
            <person name="Zahm M."/>
            <person name="Kreplak J."/>
            <person name="Mayjonade B."/>
            <person name="Satge C."/>
            <person name="Perez M."/>
            <person name="Cauet S."/>
            <person name="Marande W."/>
            <person name="Chantry-Darmon C."/>
            <person name="Lopez-Roques C."/>
            <person name="Bouchez O."/>
            <person name="Berard A."/>
            <person name="Debelle F."/>
            <person name="Munos S."/>
            <person name="Bendahmane A."/>
            <person name="Berges H."/>
            <person name="Niebel A."/>
            <person name="Buitink J."/>
            <person name="Frugier F."/>
            <person name="Benhamed M."/>
            <person name="Crespi M."/>
            <person name="Gouzy J."/>
            <person name="Gamas P."/>
        </authorList>
    </citation>
    <scope>NUCLEOTIDE SEQUENCE [LARGE SCALE GENOMIC DNA]</scope>
    <source>
        <strain evidence="32">cv. Jemalong A17</strain>
    </source>
</reference>
<name>G7KUU6_MEDTR</name>
<keyword evidence="17" id="KW-0067">ATP-binding</keyword>
<comment type="similarity">
    <text evidence="23">Belongs to the polygalacturonase-inhibiting protein family.</text>
</comment>
<dbReference type="SUPFAM" id="SSF56112">
    <property type="entry name" value="Protein kinase-like (PK-like)"/>
    <property type="match status" value="1"/>
</dbReference>
<dbReference type="FunFam" id="3.80.10.10:FF:000400">
    <property type="entry name" value="Nuclear pore complex protein NUP107"/>
    <property type="match status" value="1"/>
</dbReference>
<dbReference type="Gene3D" id="3.80.10.10">
    <property type="entry name" value="Ribonuclease Inhibitor"/>
    <property type="match status" value="4"/>
</dbReference>
<evidence type="ECO:0000256" key="21">
    <source>
        <dbReference type="ARBA" id="ARBA00023170"/>
    </source>
</evidence>
<keyword evidence="8" id="KW-0597">Phosphoprotein</keyword>
<dbReference type="Pfam" id="PF13855">
    <property type="entry name" value="LRR_8"/>
    <property type="match status" value="1"/>
</dbReference>
<dbReference type="EC" id="2.7.11.1" evidence="4"/>
<dbReference type="AlphaFoldDB" id="G7KUU6"/>
<dbReference type="InterPro" id="IPR011009">
    <property type="entry name" value="Kinase-like_dom_sf"/>
</dbReference>
<dbReference type="PROSITE" id="PS50011">
    <property type="entry name" value="PROTEIN_KINASE_DOM"/>
    <property type="match status" value="1"/>
</dbReference>
<evidence type="ECO:0000256" key="6">
    <source>
        <dbReference type="ARBA" id="ARBA00022525"/>
    </source>
</evidence>
<keyword evidence="15 28" id="KW-0418">Kinase</keyword>
<evidence type="ECO:0000256" key="9">
    <source>
        <dbReference type="ARBA" id="ARBA00022614"/>
    </source>
</evidence>
<feature type="domain" description="Protein kinase" evidence="27">
    <location>
        <begin position="805"/>
        <end position="1075"/>
    </location>
</feature>
<dbReference type="GO" id="GO:0009755">
    <property type="term" value="P:hormone-mediated signaling pathway"/>
    <property type="evidence" value="ECO:0000318"/>
    <property type="project" value="GO_Central"/>
</dbReference>
<evidence type="ECO:0000256" key="11">
    <source>
        <dbReference type="ARBA" id="ARBA00022692"/>
    </source>
</evidence>
<feature type="chain" id="PRO_5014573862" description="non-specific serine/threonine protein kinase" evidence="26">
    <location>
        <begin position="25"/>
        <end position="1083"/>
    </location>
</feature>
<dbReference type="InterPro" id="IPR032675">
    <property type="entry name" value="LRR_dom_sf"/>
</dbReference>
<reference evidence="30" key="3">
    <citation type="submission" date="2015-04" db="UniProtKB">
        <authorList>
            <consortium name="EnsemblPlants"/>
        </authorList>
    </citation>
    <scope>IDENTIFICATION</scope>
    <source>
        <strain evidence="30">cv. Jemalong A17</strain>
    </source>
</reference>
<dbReference type="GO" id="GO:0038023">
    <property type="term" value="F:signaling receptor activity"/>
    <property type="evidence" value="ECO:0000318"/>
    <property type="project" value="GO_Central"/>
</dbReference>
<evidence type="ECO:0000256" key="15">
    <source>
        <dbReference type="ARBA" id="ARBA00022777"/>
    </source>
</evidence>
<dbReference type="OrthoDB" id="676979at2759"/>
<keyword evidence="14" id="KW-0547">Nucleotide-binding</keyword>
<evidence type="ECO:0000256" key="10">
    <source>
        <dbReference type="ARBA" id="ARBA00022679"/>
    </source>
</evidence>
<dbReference type="FunFam" id="3.30.200.20:FF:000309">
    <property type="entry name" value="Leucine-rich repeat receptor protein kinase MSP1"/>
    <property type="match status" value="1"/>
</dbReference>
<dbReference type="InterPro" id="IPR055414">
    <property type="entry name" value="LRR_R13L4/SHOC2-like"/>
</dbReference>
<proteinExistence type="inferred from homology"/>
<dbReference type="GO" id="GO:0006952">
    <property type="term" value="P:defense response"/>
    <property type="evidence" value="ECO:0007669"/>
    <property type="project" value="UniProtKB-KW"/>
</dbReference>
<dbReference type="InterPro" id="IPR000719">
    <property type="entry name" value="Prot_kinase_dom"/>
</dbReference>
<dbReference type="InterPro" id="IPR003591">
    <property type="entry name" value="Leu-rich_rpt_typical-subtyp"/>
</dbReference>
<dbReference type="Pfam" id="PF08263">
    <property type="entry name" value="LRRNT_2"/>
    <property type="match status" value="1"/>
</dbReference>
<keyword evidence="22" id="KW-0325">Glycoprotein</keyword>
<keyword evidence="10 29" id="KW-0808">Transferase</keyword>
<keyword evidence="7" id="KW-0723">Serine/threonine-protein kinase</keyword>
<evidence type="ECO:0000256" key="13">
    <source>
        <dbReference type="ARBA" id="ARBA00022737"/>
    </source>
</evidence>
<keyword evidence="13" id="KW-0677">Repeat</keyword>
<reference evidence="28 31" key="1">
    <citation type="journal article" date="2011" name="Nature">
        <title>The Medicago genome provides insight into the evolution of rhizobial symbioses.</title>
        <authorList>
            <person name="Young N.D."/>
            <person name="Debelle F."/>
            <person name="Oldroyd G.E."/>
            <person name="Geurts R."/>
            <person name="Cannon S.B."/>
            <person name="Udvardi M.K."/>
            <person name="Benedito V.A."/>
            <person name="Mayer K.F."/>
            <person name="Gouzy J."/>
            <person name="Schoof H."/>
            <person name="Van de Peer Y."/>
            <person name="Proost S."/>
            <person name="Cook D.R."/>
            <person name="Meyers B.C."/>
            <person name="Spannagl M."/>
            <person name="Cheung F."/>
            <person name="De Mita S."/>
            <person name="Krishnakumar V."/>
            <person name="Gundlach H."/>
            <person name="Zhou S."/>
            <person name="Mudge J."/>
            <person name="Bharti A.K."/>
            <person name="Murray J.D."/>
            <person name="Naoumkina M.A."/>
            <person name="Rosen B."/>
            <person name="Silverstein K.A."/>
            <person name="Tang H."/>
            <person name="Rombauts S."/>
            <person name="Zhao P.X."/>
            <person name="Zhou P."/>
            <person name="Barbe V."/>
            <person name="Bardou P."/>
            <person name="Bechner M."/>
            <person name="Bellec A."/>
            <person name="Berger A."/>
            <person name="Berges H."/>
            <person name="Bidwell S."/>
            <person name="Bisseling T."/>
            <person name="Choisne N."/>
            <person name="Couloux A."/>
            <person name="Denny R."/>
            <person name="Deshpande S."/>
            <person name="Dai X."/>
            <person name="Doyle J.J."/>
            <person name="Dudez A.M."/>
            <person name="Farmer A.D."/>
            <person name="Fouteau S."/>
            <person name="Franken C."/>
            <person name="Gibelin C."/>
            <person name="Gish J."/>
            <person name="Goldstein S."/>
            <person name="Gonzalez A.J."/>
            <person name="Green P.J."/>
            <person name="Hallab A."/>
            <person name="Hartog M."/>
            <person name="Hua A."/>
            <person name="Humphray S.J."/>
            <person name="Jeong D.H."/>
            <person name="Jing Y."/>
            <person name="Jocker A."/>
            <person name="Kenton S.M."/>
            <person name="Kim D.J."/>
            <person name="Klee K."/>
            <person name="Lai H."/>
            <person name="Lang C."/>
            <person name="Lin S."/>
            <person name="Macmil S.L."/>
            <person name="Magdelenat G."/>
            <person name="Matthews L."/>
            <person name="McCorrison J."/>
            <person name="Monaghan E.L."/>
            <person name="Mun J.H."/>
            <person name="Najar F.Z."/>
            <person name="Nicholson C."/>
            <person name="Noirot C."/>
            <person name="O'Bleness M."/>
            <person name="Paule C.R."/>
            <person name="Poulain J."/>
            <person name="Prion F."/>
            <person name="Qin B."/>
            <person name="Qu C."/>
            <person name="Retzel E.F."/>
            <person name="Riddle C."/>
            <person name="Sallet E."/>
            <person name="Samain S."/>
            <person name="Samson N."/>
            <person name="Sanders I."/>
            <person name="Saurat O."/>
            <person name="Scarpelli C."/>
            <person name="Schiex T."/>
            <person name="Segurens B."/>
            <person name="Severin A.J."/>
            <person name="Sherrier D.J."/>
            <person name="Shi R."/>
            <person name="Sims S."/>
            <person name="Singer S.R."/>
            <person name="Sinharoy S."/>
            <person name="Sterck L."/>
            <person name="Viollet A."/>
            <person name="Wang B.B."/>
            <person name="Wang K."/>
            <person name="Wang M."/>
            <person name="Wang X."/>
            <person name="Warfsmann J."/>
            <person name="Weissenbach J."/>
            <person name="White D.D."/>
            <person name="White J.D."/>
            <person name="Wiley G.B."/>
            <person name="Wincker P."/>
            <person name="Xing Y."/>
            <person name="Yang L."/>
            <person name="Yao Z."/>
            <person name="Ying F."/>
            <person name="Zhai J."/>
            <person name="Zhou L."/>
            <person name="Zuber A."/>
            <person name="Denarie J."/>
            <person name="Dixon R.A."/>
            <person name="May G.D."/>
            <person name="Schwartz D.C."/>
            <person name="Rogers J."/>
            <person name="Quetier F."/>
            <person name="Town C.D."/>
            <person name="Roe B.A."/>
        </authorList>
    </citation>
    <scope>NUCLEOTIDE SEQUENCE [LARGE SCALE GENOMIC DNA]</scope>
    <source>
        <strain evidence="28">A17</strain>
        <strain evidence="30 31">cv. Jemalong A17</strain>
    </source>
</reference>
<evidence type="ECO:0000256" key="2">
    <source>
        <dbReference type="ARBA" id="ARBA00004191"/>
    </source>
</evidence>
<evidence type="ECO:0000256" key="25">
    <source>
        <dbReference type="ARBA" id="ARBA00048679"/>
    </source>
</evidence>
<keyword evidence="9" id="KW-0433">Leucine-rich repeat</keyword>
<comment type="catalytic activity">
    <reaction evidence="25">
        <text>L-seryl-[protein] + ATP = O-phospho-L-seryl-[protein] + ADP + H(+)</text>
        <dbReference type="Rhea" id="RHEA:17989"/>
        <dbReference type="Rhea" id="RHEA-COMP:9863"/>
        <dbReference type="Rhea" id="RHEA-COMP:11604"/>
        <dbReference type="ChEBI" id="CHEBI:15378"/>
        <dbReference type="ChEBI" id="CHEBI:29999"/>
        <dbReference type="ChEBI" id="CHEBI:30616"/>
        <dbReference type="ChEBI" id="CHEBI:83421"/>
        <dbReference type="ChEBI" id="CHEBI:456216"/>
        <dbReference type="EC" id="2.7.11.1"/>
    </reaction>
</comment>
<dbReference type="Gramene" id="rna39882">
    <property type="protein sequence ID" value="RHN45525.1"/>
    <property type="gene ID" value="gene39882"/>
</dbReference>
<evidence type="ECO:0000256" key="26">
    <source>
        <dbReference type="SAM" id="SignalP"/>
    </source>
</evidence>
<protein>
    <recommendedName>
        <fullName evidence="4">non-specific serine/threonine protein kinase</fullName>
        <ecNumber evidence="4">2.7.11.1</ecNumber>
    </recommendedName>
</protein>
<evidence type="ECO:0000256" key="24">
    <source>
        <dbReference type="ARBA" id="ARBA00047899"/>
    </source>
</evidence>
<dbReference type="Proteomes" id="UP000265566">
    <property type="component" value="Chromosome 7"/>
</dbReference>
<dbReference type="InterPro" id="IPR008266">
    <property type="entry name" value="Tyr_kinase_AS"/>
</dbReference>
<dbReference type="Pfam" id="PF23598">
    <property type="entry name" value="LRR_14"/>
    <property type="match status" value="2"/>
</dbReference>
<keyword evidence="6" id="KW-0964">Secreted</keyword>
<keyword evidence="16" id="KW-0611">Plant defense</keyword>
<dbReference type="eggNOG" id="ENOG502QQYD">
    <property type="taxonomic scope" value="Eukaryota"/>
</dbReference>
<comment type="subcellular location">
    <subcellularLocation>
        <location evidence="1">Membrane</location>
        <topology evidence="1">Peripheral membrane protein</topology>
    </subcellularLocation>
    <subcellularLocation>
        <location evidence="3">Membrane</location>
        <topology evidence="3">Single-pass type I membrane protein</topology>
    </subcellularLocation>
    <subcellularLocation>
        <location evidence="2">Secreted</location>
        <location evidence="2">Cell wall</location>
    </subcellularLocation>
</comment>
<evidence type="ECO:0000256" key="3">
    <source>
        <dbReference type="ARBA" id="ARBA00004479"/>
    </source>
</evidence>
<keyword evidence="12 26" id="KW-0732">Signal</keyword>
<dbReference type="SUPFAM" id="SSF52058">
    <property type="entry name" value="L domain-like"/>
    <property type="match status" value="3"/>
</dbReference>
<accession>G7KUU6</accession>
<evidence type="ECO:0000256" key="16">
    <source>
        <dbReference type="ARBA" id="ARBA00022821"/>
    </source>
</evidence>
<evidence type="ECO:0000313" key="30">
    <source>
        <dbReference type="EnsemblPlants" id="AES78802"/>
    </source>
</evidence>
<keyword evidence="19" id="KW-0472">Membrane</keyword>
<keyword evidence="31" id="KW-1185">Reference proteome</keyword>
<dbReference type="Proteomes" id="UP000002051">
    <property type="component" value="Unassembled WGS sequence"/>
</dbReference>
<dbReference type="EMBL" id="CM001223">
    <property type="protein sequence ID" value="AES78802.1"/>
    <property type="molecule type" value="Genomic_DNA"/>
</dbReference>
<dbReference type="EMBL" id="PSQE01000007">
    <property type="protein sequence ID" value="RHN45525.1"/>
    <property type="molecule type" value="Genomic_DNA"/>
</dbReference>
<evidence type="ECO:0000313" key="28">
    <source>
        <dbReference type="EMBL" id="AES78802.1"/>
    </source>
</evidence>
<keyword evidence="18" id="KW-1133">Transmembrane helix</keyword>
<evidence type="ECO:0000256" key="19">
    <source>
        <dbReference type="ARBA" id="ARBA00023136"/>
    </source>
</evidence>
<dbReference type="PROSITE" id="PS51450">
    <property type="entry name" value="LRR"/>
    <property type="match status" value="1"/>
</dbReference>
<dbReference type="FunFam" id="1.10.510.10:FF:000445">
    <property type="entry name" value="MDIS1-interacting receptor like kinase 2"/>
    <property type="match status" value="1"/>
</dbReference>
<dbReference type="EnsemblPlants" id="AES78802">
    <property type="protein sequence ID" value="AES78802"/>
    <property type="gene ID" value="MTR_7g045860"/>
</dbReference>
<evidence type="ECO:0000313" key="32">
    <source>
        <dbReference type="Proteomes" id="UP000265566"/>
    </source>
</evidence>
<evidence type="ECO:0000256" key="17">
    <source>
        <dbReference type="ARBA" id="ARBA00022840"/>
    </source>
</evidence>
<dbReference type="InterPro" id="IPR001611">
    <property type="entry name" value="Leu-rich_rpt"/>
</dbReference>
<dbReference type="HOGENOM" id="CLU_000288_22_1_1"/>
<keyword evidence="20" id="KW-1015">Disulfide bond</keyword>
<keyword evidence="5" id="KW-0134">Cell wall</keyword>
<keyword evidence="21 28" id="KW-0675">Receptor</keyword>
<dbReference type="InterPro" id="IPR013210">
    <property type="entry name" value="LRR_N_plant-typ"/>
</dbReference>
<dbReference type="PANTHER" id="PTHR48053">
    <property type="entry name" value="LEUCINE RICH REPEAT FAMILY PROTEIN, EXPRESSED"/>
    <property type="match status" value="1"/>
</dbReference>
<dbReference type="OMA" id="WTIVTST"/>
<keyword evidence="11" id="KW-0812">Transmembrane</keyword>
<evidence type="ECO:0000256" key="12">
    <source>
        <dbReference type="ARBA" id="ARBA00022729"/>
    </source>
</evidence>
<dbReference type="PROSITE" id="PS00109">
    <property type="entry name" value="PROTEIN_KINASE_TYR"/>
    <property type="match status" value="1"/>
</dbReference>
<dbReference type="PANTHER" id="PTHR48053:SF139">
    <property type="entry name" value="LRR RECEPTOR-LIKE KINASE FAMILY PROTEIN"/>
    <property type="match status" value="1"/>
</dbReference>
<evidence type="ECO:0000256" key="4">
    <source>
        <dbReference type="ARBA" id="ARBA00012513"/>
    </source>
</evidence>
<evidence type="ECO:0000256" key="20">
    <source>
        <dbReference type="ARBA" id="ARBA00023157"/>
    </source>
</evidence>
<dbReference type="InterPro" id="IPR051716">
    <property type="entry name" value="Plant_RL_S/T_kinase"/>
</dbReference>
<evidence type="ECO:0000256" key="1">
    <source>
        <dbReference type="ARBA" id="ARBA00004170"/>
    </source>
</evidence>
<sequence length="1083" mass="119889">MMFLFSNLQSLKLLSFWMLLSASAFTTTLSETSQASALLKWKASLDNHSQTLLSSWSGNNSCNWLGISCKEDSISVSKVNLTNMGLKGTLESLNFSSLPNIQTLNISHNSLNGSIPSHIGMLSKLTHLDLSDNLFSGTIPYEITHLISLQTLYLDTNVFSGSIPEEIGELRNLRELSISYANLTGTIPTSIGNLTLLSHLYLGGNNLYGDIPNELWNLNNLTFLRVELNKFNGSVLAQEIVKLHKIETLDLGGNSLSINGPILQEILKLGNLKYLSFFQCNVRGSIPFSIGKLANLSYLNLAHNPISGHLPMEIGKLRKLEYLYIFDNNLSGSIPVEIGELVKMKELRFNDNNLSGSIPREIGMLRNVVQMDLNNNSLSGEIPPTIGNLSNIQQLSFSLNNLNGKLPMGMNMLLSLENLQIFDNDFIGQLPHNICIGGNLKFLGALNNHFTGRVPKSLKNCSSIIRLRLDQNQLTGNITQDFSVYPNLNYIDLSENNFYGHLSSNWGKCQNLTSFIISHNNISGHIPPEIGRASNLGILDLSSNHLTGKIPKELSNLSLSKLLISNNHLSGNIPVEISSLDELEILDLAENDLSGFITKQLANLPKVWNLNLSHNKLIGNIPVELGQFKILQSLDLSGNFLNGTIPSMLTQLKYLETLNISHNNLSGFIPSSFDQMFSLTSVDISYNQLEGPLPNIRAFSSATIEVLRNNNGLCGNISGLEPCLTPRSKSPDRKIKKVLLIVLPLVLGTLMLATCFKFLYHLYHTSTIGENQVGGNIIVPQNVFTIWNFDGKMVYENILEATQDFDDKYLIGVGGQGSVYKAELHTGQVVAVKKLHPVSNEENLSPKSFTNEIQALTEIRHRNIVNLYGFCSHSQLSFLVYEFVEKGSLEKILKDDEEAIAFNWKKRVNVIKDVANALCYMHHDCSPPIVHRDISSKNILLDSECVAHVSDFGTAKLLDPNLTSSTSFACTFGYAAPELAYTTKVTEKCDVYSFGVLALEILFGKHPGDVVPLWTIVTSTLDTMPLMDKLDQRLPRPLNPIVKNLVSIAMIAFTCLTESSQSRPTMEHVAKELAMSKWSRSNS</sequence>
<dbReference type="FunFam" id="3.80.10.10:FF:002476">
    <property type="entry name" value="Uncharacterized protein"/>
    <property type="match status" value="1"/>
</dbReference>
<evidence type="ECO:0000256" key="14">
    <source>
        <dbReference type="ARBA" id="ARBA00022741"/>
    </source>
</evidence>
<comment type="catalytic activity">
    <reaction evidence="24">
        <text>L-threonyl-[protein] + ATP = O-phospho-L-threonyl-[protein] + ADP + H(+)</text>
        <dbReference type="Rhea" id="RHEA:46608"/>
        <dbReference type="Rhea" id="RHEA-COMP:11060"/>
        <dbReference type="Rhea" id="RHEA-COMP:11605"/>
        <dbReference type="ChEBI" id="CHEBI:15378"/>
        <dbReference type="ChEBI" id="CHEBI:30013"/>
        <dbReference type="ChEBI" id="CHEBI:30616"/>
        <dbReference type="ChEBI" id="CHEBI:61977"/>
        <dbReference type="ChEBI" id="CHEBI:456216"/>
        <dbReference type="EC" id="2.7.11.1"/>
    </reaction>
</comment>
<dbReference type="GO" id="GO:0005886">
    <property type="term" value="C:plasma membrane"/>
    <property type="evidence" value="ECO:0000318"/>
    <property type="project" value="GO_Central"/>
</dbReference>
<evidence type="ECO:0000313" key="31">
    <source>
        <dbReference type="Proteomes" id="UP000002051"/>
    </source>
</evidence>
<evidence type="ECO:0000256" key="5">
    <source>
        <dbReference type="ARBA" id="ARBA00022512"/>
    </source>
</evidence>
<dbReference type="SMART" id="SM00369">
    <property type="entry name" value="LRR_TYP"/>
    <property type="match status" value="8"/>
</dbReference>
<feature type="signal peptide" evidence="26">
    <location>
        <begin position="1"/>
        <end position="24"/>
    </location>
</feature>
<organism evidence="28 31">
    <name type="scientific">Medicago truncatula</name>
    <name type="common">Barrel medic</name>
    <name type="synonym">Medicago tribuloides</name>
    <dbReference type="NCBI Taxonomy" id="3880"/>
    <lineage>
        <taxon>Eukaryota</taxon>
        <taxon>Viridiplantae</taxon>
        <taxon>Streptophyta</taxon>
        <taxon>Embryophyta</taxon>
        <taxon>Tracheophyta</taxon>
        <taxon>Spermatophyta</taxon>
        <taxon>Magnoliopsida</taxon>
        <taxon>eudicotyledons</taxon>
        <taxon>Gunneridae</taxon>
        <taxon>Pentapetalae</taxon>
        <taxon>rosids</taxon>
        <taxon>fabids</taxon>
        <taxon>Fabales</taxon>
        <taxon>Fabaceae</taxon>
        <taxon>Papilionoideae</taxon>
        <taxon>50 kb inversion clade</taxon>
        <taxon>NPAAA clade</taxon>
        <taxon>Hologalegina</taxon>
        <taxon>IRL clade</taxon>
        <taxon>Trifolieae</taxon>
        <taxon>Medicago</taxon>
    </lineage>
</organism>
<dbReference type="Pfam" id="PF00069">
    <property type="entry name" value="Pkinase"/>
    <property type="match status" value="1"/>
</dbReference>
<gene>
    <name evidence="30" type="primary">11427613</name>
    <name evidence="28" type="ordered locus">MTR_7g045860</name>
    <name evidence="29" type="ORF">MtrunA17_Chr7g0232211</name>
</gene>
<dbReference type="KEGG" id="mtr:11427613"/>
<dbReference type="GO" id="GO:0005524">
    <property type="term" value="F:ATP binding"/>
    <property type="evidence" value="ECO:0007669"/>
    <property type="project" value="UniProtKB-KW"/>
</dbReference>
<evidence type="ECO:0000256" key="18">
    <source>
        <dbReference type="ARBA" id="ARBA00022989"/>
    </source>
</evidence>
<dbReference type="FunFam" id="3.80.10.10:FF:000905">
    <property type="entry name" value="Receptor-like protein kinase 7"/>
    <property type="match status" value="1"/>
</dbReference>
<evidence type="ECO:0000256" key="8">
    <source>
        <dbReference type="ARBA" id="ARBA00022553"/>
    </source>
</evidence>
<evidence type="ECO:0000313" key="29">
    <source>
        <dbReference type="EMBL" id="RHN45525.1"/>
    </source>
</evidence>
<evidence type="ECO:0000256" key="7">
    <source>
        <dbReference type="ARBA" id="ARBA00022527"/>
    </source>
</evidence>
<evidence type="ECO:0000256" key="23">
    <source>
        <dbReference type="ARBA" id="ARBA00038043"/>
    </source>
</evidence>
<dbReference type="PaxDb" id="3880-AES78802"/>
<dbReference type="Gene3D" id="3.30.200.20">
    <property type="entry name" value="Phosphorylase Kinase, domain 1"/>
    <property type="match status" value="1"/>
</dbReference>
<dbReference type="Pfam" id="PF00560">
    <property type="entry name" value="LRR_1"/>
    <property type="match status" value="4"/>
</dbReference>
<reference evidence="28 31" key="2">
    <citation type="journal article" date="2014" name="BMC Genomics">
        <title>An improved genome release (version Mt4.0) for the model legume Medicago truncatula.</title>
        <authorList>
            <person name="Tang H."/>
            <person name="Krishnakumar V."/>
            <person name="Bidwell S."/>
            <person name="Rosen B."/>
            <person name="Chan A."/>
            <person name="Zhou S."/>
            <person name="Gentzbittel L."/>
            <person name="Childs K.L."/>
            <person name="Yandell M."/>
            <person name="Gundlach H."/>
            <person name="Mayer K.F."/>
            <person name="Schwartz D.C."/>
            <person name="Town C.D."/>
        </authorList>
    </citation>
    <scope>GENOME REANNOTATION</scope>
    <source>
        <strain evidence="30 31">cv. Jemalong A17</strain>
    </source>
</reference>
<reference evidence="29" key="5">
    <citation type="journal article" date="2018" name="Nat. Plants">
        <title>Whole-genome landscape of Medicago truncatula symbiotic genes.</title>
        <authorList>
            <person name="Pecrix Y."/>
            <person name="Gamas P."/>
            <person name="Carrere S."/>
        </authorList>
    </citation>
    <scope>NUCLEOTIDE SEQUENCE</scope>
    <source>
        <tissue evidence="29">Leaves</tissue>
    </source>
</reference>
<dbReference type="Gene3D" id="1.10.510.10">
    <property type="entry name" value="Transferase(Phosphotransferase) domain 1"/>
    <property type="match status" value="1"/>
</dbReference>
<evidence type="ECO:0000259" key="27">
    <source>
        <dbReference type="PROSITE" id="PS50011"/>
    </source>
</evidence>
<dbReference type="GO" id="GO:0004674">
    <property type="term" value="F:protein serine/threonine kinase activity"/>
    <property type="evidence" value="ECO:0007669"/>
    <property type="project" value="UniProtKB-KW"/>
</dbReference>
<evidence type="ECO:0000256" key="22">
    <source>
        <dbReference type="ARBA" id="ARBA00023180"/>
    </source>
</evidence>